<keyword evidence="3" id="KW-0804">Transcription</keyword>
<protein>
    <submittedName>
        <fullName evidence="5">MarR family transcriptional regulator</fullName>
    </submittedName>
</protein>
<dbReference type="SUPFAM" id="SSF46785">
    <property type="entry name" value="Winged helix' DNA-binding domain"/>
    <property type="match status" value="1"/>
</dbReference>
<sequence length="138" mass="15300">MRRVWVQAVNLALADFGLPTSLSSALILASRRGEEGIRQNLLGDEVGVNPGAMVRILDQAEAAGLLERRDAPGDRRVKTIHALPKGREIARKMEKAVARLRADLLGDVSEEEIETTTRTLRLFEERIGGYLQQERAGR</sequence>
<name>A0A5B8CAX0_SPHSA</name>
<dbReference type="InterPro" id="IPR036388">
    <property type="entry name" value="WH-like_DNA-bd_sf"/>
</dbReference>
<feature type="domain" description="HTH marR-type" evidence="4">
    <location>
        <begin position="1"/>
        <end position="125"/>
    </location>
</feature>
<evidence type="ECO:0000256" key="3">
    <source>
        <dbReference type="ARBA" id="ARBA00023163"/>
    </source>
</evidence>
<accession>A0A5B8CAX0</accession>
<dbReference type="PROSITE" id="PS50995">
    <property type="entry name" value="HTH_MARR_2"/>
    <property type="match status" value="1"/>
</dbReference>
<evidence type="ECO:0000256" key="1">
    <source>
        <dbReference type="ARBA" id="ARBA00023015"/>
    </source>
</evidence>
<dbReference type="AlphaFoldDB" id="A0A5B8CAX0"/>
<proteinExistence type="predicted"/>
<evidence type="ECO:0000313" key="6">
    <source>
        <dbReference type="Proteomes" id="UP000311469"/>
    </source>
</evidence>
<dbReference type="PRINTS" id="PR00598">
    <property type="entry name" value="HTHMARR"/>
</dbReference>
<dbReference type="Proteomes" id="UP000311469">
    <property type="component" value="Chromosome cSF1"/>
</dbReference>
<reference evidence="5 6" key="1">
    <citation type="submission" date="2019-06" db="EMBL/GenBank/DDBJ databases">
        <title>Genome organization and adaptive potential of archetypical organophosphate degarding Sphingobium fuliginis ATCC 27551.</title>
        <authorList>
            <person name="Sarwar A."/>
            <person name="Parthasarathy S."/>
            <person name="Singh C."/>
            <person name="Siddavattam D."/>
        </authorList>
    </citation>
    <scope>NUCLEOTIDE SEQUENCE [LARGE SCALE GENOMIC DNA]</scope>
    <source>
        <strain evidence="5 6">ATCC 27551</strain>
    </source>
</reference>
<dbReference type="InterPro" id="IPR036390">
    <property type="entry name" value="WH_DNA-bd_sf"/>
</dbReference>
<dbReference type="KEGG" id="sufl:FIL70_04215"/>
<dbReference type="InterPro" id="IPR000835">
    <property type="entry name" value="HTH_MarR-typ"/>
</dbReference>
<dbReference type="InterPro" id="IPR039422">
    <property type="entry name" value="MarR/SlyA-like"/>
</dbReference>
<evidence type="ECO:0000313" key="5">
    <source>
        <dbReference type="EMBL" id="QDC36568.1"/>
    </source>
</evidence>
<keyword evidence="2" id="KW-0238">DNA-binding</keyword>
<dbReference type="GO" id="GO:0003677">
    <property type="term" value="F:DNA binding"/>
    <property type="evidence" value="ECO:0007669"/>
    <property type="project" value="UniProtKB-KW"/>
</dbReference>
<organism evidence="5 6">
    <name type="scientific">Sphingobium fuliginis ATCC 27551</name>
    <dbReference type="NCBI Taxonomy" id="1208342"/>
    <lineage>
        <taxon>Bacteria</taxon>
        <taxon>Pseudomonadati</taxon>
        <taxon>Pseudomonadota</taxon>
        <taxon>Alphaproteobacteria</taxon>
        <taxon>Sphingomonadales</taxon>
        <taxon>Sphingomonadaceae</taxon>
        <taxon>Sphingobium</taxon>
    </lineage>
</organism>
<dbReference type="PANTHER" id="PTHR33164">
    <property type="entry name" value="TRANSCRIPTIONAL REGULATOR, MARR FAMILY"/>
    <property type="match status" value="1"/>
</dbReference>
<gene>
    <name evidence="5" type="ORF">FIL70_04215</name>
</gene>
<dbReference type="Gene3D" id="1.10.10.10">
    <property type="entry name" value="Winged helix-like DNA-binding domain superfamily/Winged helix DNA-binding domain"/>
    <property type="match status" value="1"/>
</dbReference>
<evidence type="ECO:0000256" key="2">
    <source>
        <dbReference type="ARBA" id="ARBA00023125"/>
    </source>
</evidence>
<dbReference type="GO" id="GO:0003700">
    <property type="term" value="F:DNA-binding transcription factor activity"/>
    <property type="evidence" value="ECO:0007669"/>
    <property type="project" value="InterPro"/>
</dbReference>
<dbReference type="PANTHER" id="PTHR33164:SF64">
    <property type="entry name" value="TRANSCRIPTIONAL REGULATOR SLYA"/>
    <property type="match status" value="1"/>
</dbReference>
<dbReference type="Pfam" id="PF12802">
    <property type="entry name" value="MarR_2"/>
    <property type="match status" value="1"/>
</dbReference>
<dbReference type="SMART" id="SM00347">
    <property type="entry name" value="HTH_MARR"/>
    <property type="match status" value="1"/>
</dbReference>
<evidence type="ECO:0000259" key="4">
    <source>
        <dbReference type="PROSITE" id="PS50995"/>
    </source>
</evidence>
<dbReference type="EMBL" id="CP041016">
    <property type="protein sequence ID" value="QDC36568.1"/>
    <property type="molecule type" value="Genomic_DNA"/>
</dbReference>
<dbReference type="GO" id="GO:0006950">
    <property type="term" value="P:response to stress"/>
    <property type="evidence" value="ECO:0007669"/>
    <property type="project" value="TreeGrafter"/>
</dbReference>
<keyword evidence="1" id="KW-0805">Transcription regulation</keyword>